<keyword evidence="2" id="KW-0812">Transmembrane</keyword>
<evidence type="ECO:0000313" key="4">
    <source>
        <dbReference type="EMBL" id="MCZ9304792.1"/>
    </source>
</evidence>
<dbReference type="AlphaFoldDB" id="A0A9X3RR99"/>
<feature type="compositionally biased region" description="Polar residues" evidence="1">
    <location>
        <begin position="33"/>
        <end position="44"/>
    </location>
</feature>
<feature type="transmembrane region" description="Helical" evidence="2">
    <location>
        <begin position="94"/>
        <end position="115"/>
    </location>
</feature>
<dbReference type="Proteomes" id="UP001146505">
    <property type="component" value="Unassembled WGS sequence"/>
</dbReference>
<gene>
    <name evidence="4" type="ORF">L8U58_04470</name>
</gene>
<keyword evidence="3" id="KW-0732">Signal</keyword>
<dbReference type="EMBL" id="JAKMUV010000003">
    <property type="protein sequence ID" value="MCZ9304792.1"/>
    <property type="molecule type" value="Genomic_DNA"/>
</dbReference>
<feature type="signal peptide" evidence="3">
    <location>
        <begin position="1"/>
        <end position="26"/>
    </location>
</feature>
<organism evidence="4 5">
    <name type="scientific">Corynebacterium macclintockiae</name>
    <dbReference type="NCBI Taxonomy" id="2913501"/>
    <lineage>
        <taxon>Bacteria</taxon>
        <taxon>Bacillati</taxon>
        <taxon>Actinomycetota</taxon>
        <taxon>Actinomycetes</taxon>
        <taxon>Mycobacteriales</taxon>
        <taxon>Corynebacteriaceae</taxon>
        <taxon>Corynebacterium</taxon>
    </lineage>
</organism>
<keyword evidence="5" id="KW-1185">Reference proteome</keyword>
<evidence type="ECO:0008006" key="6">
    <source>
        <dbReference type="Google" id="ProtNLM"/>
    </source>
</evidence>
<evidence type="ECO:0000256" key="3">
    <source>
        <dbReference type="SAM" id="SignalP"/>
    </source>
</evidence>
<reference evidence="4" key="1">
    <citation type="submission" date="2022-02" db="EMBL/GenBank/DDBJ databases">
        <title>Corynebacterium sp. from urogenital microbiome.</title>
        <authorList>
            <person name="Cappelli E.A."/>
            <person name="Ribeiro T.G."/>
            <person name="Peixe L."/>
        </authorList>
    </citation>
    <scope>NUCLEOTIDE SEQUENCE</scope>
    <source>
        <strain evidence="4">C9Ua_112</strain>
    </source>
</reference>
<accession>A0A9X3RR99</accession>
<dbReference type="RefSeq" id="WP_269954773.1">
    <property type="nucleotide sequence ID" value="NZ_JAKMUV010000003.1"/>
</dbReference>
<dbReference type="GeneID" id="301812790"/>
<keyword evidence="2" id="KW-1133">Transmembrane helix</keyword>
<evidence type="ECO:0000256" key="1">
    <source>
        <dbReference type="SAM" id="MobiDB-lite"/>
    </source>
</evidence>
<proteinExistence type="predicted"/>
<keyword evidence="2" id="KW-0472">Membrane</keyword>
<name>A0A9X3RR99_9CORY</name>
<sequence>MKLKKSLLALTTAATVAVAGTTAAVAAENTTAGSPATTPGNGTDNGDKTDPDPSKELTDKEKQKKERQEKLAGSANKFFDWNDKTSGLDKMKSVVTLITTIGALVAGIVTLASNFGKIEKLFK</sequence>
<evidence type="ECO:0000313" key="5">
    <source>
        <dbReference type="Proteomes" id="UP001146505"/>
    </source>
</evidence>
<feature type="chain" id="PRO_5040745798" description="Secreted protein" evidence="3">
    <location>
        <begin position="27"/>
        <end position="123"/>
    </location>
</feature>
<comment type="caution">
    <text evidence="4">The sequence shown here is derived from an EMBL/GenBank/DDBJ whole genome shotgun (WGS) entry which is preliminary data.</text>
</comment>
<feature type="compositionally biased region" description="Basic and acidic residues" evidence="1">
    <location>
        <begin position="45"/>
        <end position="70"/>
    </location>
</feature>
<protein>
    <recommendedName>
        <fullName evidence="6">Secreted protein</fullName>
    </recommendedName>
</protein>
<feature type="region of interest" description="Disordered" evidence="1">
    <location>
        <begin position="27"/>
        <end position="75"/>
    </location>
</feature>
<evidence type="ECO:0000256" key="2">
    <source>
        <dbReference type="SAM" id="Phobius"/>
    </source>
</evidence>